<keyword evidence="4" id="KW-1185">Reference proteome</keyword>
<dbReference type="InterPro" id="IPR027417">
    <property type="entry name" value="P-loop_NTPase"/>
</dbReference>
<dbReference type="Gene3D" id="3.30.450.90">
    <property type="match status" value="1"/>
</dbReference>
<dbReference type="SUPFAM" id="SSF52540">
    <property type="entry name" value="P-loop containing nucleoside triphosphate hydrolases"/>
    <property type="match status" value="1"/>
</dbReference>
<dbReference type="InterPro" id="IPR001482">
    <property type="entry name" value="T2SS/T4SS_dom"/>
</dbReference>
<name>A0ABN2MDQ8_9ACTN</name>
<organism evidence="3 4">
    <name type="scientific">Luedemannella flava</name>
    <dbReference type="NCBI Taxonomy" id="349316"/>
    <lineage>
        <taxon>Bacteria</taxon>
        <taxon>Bacillati</taxon>
        <taxon>Actinomycetota</taxon>
        <taxon>Actinomycetes</taxon>
        <taxon>Micromonosporales</taxon>
        <taxon>Micromonosporaceae</taxon>
        <taxon>Luedemannella</taxon>
    </lineage>
</organism>
<accession>A0ABN2MDQ8</accession>
<protein>
    <submittedName>
        <fullName evidence="3">Type IV pilus twitching motility protein PilT</fullName>
    </submittedName>
</protein>
<sequence length="374" mass="40849">MDTLEKLEADVTRPTPDVGQLSDLDAMLMALVEAEGSDLHLTVNAPPSMRVNGELCHLPGHGPLNALDIAALLRTAVDAERWEQFRGDHELNFAYEVNGLFRFRGNFYQQRGAFGAVFRAIPHRIKSLEELGLPPAVARFAELSRGLVLVTGPTGSGKSSTLAALVDLVNRTRSNHIITIEDPIEYLHAHNRCVVNQREVGSDTGSFAAALKNALRQDPDVILVGELRDLETAQTAIAAAETGHLVLATLHTRGAAETVDRLIDIFPPQQQNQVRAQLALALQGVVSQALHARADRAGRTVITEIMMATPAVRNLIREGKVHQIPSFMQSGADDGMLTFDRHLCRQVREGILTMDDALKLCHSVDDLRALLGRD</sequence>
<dbReference type="Pfam" id="PF00437">
    <property type="entry name" value="T2SSE"/>
    <property type="match status" value="1"/>
</dbReference>
<gene>
    <name evidence="3" type="ORF">GCM10009682_47430</name>
</gene>
<dbReference type="Gene3D" id="3.40.50.300">
    <property type="entry name" value="P-loop containing nucleotide triphosphate hydrolases"/>
    <property type="match status" value="1"/>
</dbReference>
<comment type="caution">
    <text evidence="3">The sequence shown here is derived from an EMBL/GenBank/DDBJ whole genome shotgun (WGS) entry which is preliminary data.</text>
</comment>
<proteinExistence type="inferred from homology"/>
<dbReference type="InterPro" id="IPR050921">
    <property type="entry name" value="T4SS_GSP_E_ATPase"/>
</dbReference>
<comment type="similarity">
    <text evidence="1">Belongs to the GSP E family.</text>
</comment>
<dbReference type="SMART" id="SM00382">
    <property type="entry name" value="AAA"/>
    <property type="match status" value="1"/>
</dbReference>
<dbReference type="EMBL" id="BAAALT010000182">
    <property type="protein sequence ID" value="GAA1821702.1"/>
    <property type="molecule type" value="Genomic_DNA"/>
</dbReference>
<dbReference type="PROSITE" id="PS00662">
    <property type="entry name" value="T2SP_E"/>
    <property type="match status" value="1"/>
</dbReference>
<evidence type="ECO:0000256" key="1">
    <source>
        <dbReference type="ARBA" id="ARBA00006611"/>
    </source>
</evidence>
<dbReference type="RefSeq" id="WP_344136471.1">
    <property type="nucleotide sequence ID" value="NZ_BAAALT010000182.1"/>
</dbReference>
<dbReference type="PANTHER" id="PTHR30486">
    <property type="entry name" value="TWITCHING MOTILITY PROTEIN PILT"/>
    <property type="match status" value="1"/>
</dbReference>
<dbReference type="PANTHER" id="PTHR30486:SF12">
    <property type="entry name" value="TYPE IV PILUS ATPASE PILU"/>
    <property type="match status" value="1"/>
</dbReference>
<dbReference type="InterPro" id="IPR003593">
    <property type="entry name" value="AAA+_ATPase"/>
</dbReference>
<evidence type="ECO:0000259" key="2">
    <source>
        <dbReference type="PROSITE" id="PS00662"/>
    </source>
</evidence>
<feature type="domain" description="Bacterial type II secretion system protein E" evidence="2">
    <location>
        <begin position="215"/>
        <end position="229"/>
    </location>
</feature>
<dbReference type="NCBIfam" id="TIGR01420">
    <property type="entry name" value="pilT_fam"/>
    <property type="match status" value="1"/>
</dbReference>
<dbReference type="CDD" id="cd01131">
    <property type="entry name" value="PilT"/>
    <property type="match status" value="1"/>
</dbReference>
<dbReference type="Proteomes" id="UP001500218">
    <property type="component" value="Unassembled WGS sequence"/>
</dbReference>
<reference evidence="3 4" key="1">
    <citation type="journal article" date="2019" name="Int. J. Syst. Evol. Microbiol.">
        <title>The Global Catalogue of Microorganisms (GCM) 10K type strain sequencing project: providing services to taxonomists for standard genome sequencing and annotation.</title>
        <authorList>
            <consortium name="The Broad Institute Genomics Platform"/>
            <consortium name="The Broad Institute Genome Sequencing Center for Infectious Disease"/>
            <person name="Wu L."/>
            <person name="Ma J."/>
        </authorList>
    </citation>
    <scope>NUCLEOTIDE SEQUENCE [LARGE SCALE GENOMIC DNA]</scope>
    <source>
        <strain evidence="3 4">JCM 13250</strain>
    </source>
</reference>
<dbReference type="InterPro" id="IPR006321">
    <property type="entry name" value="PilT/PilU"/>
</dbReference>
<evidence type="ECO:0000313" key="4">
    <source>
        <dbReference type="Proteomes" id="UP001500218"/>
    </source>
</evidence>
<evidence type="ECO:0000313" key="3">
    <source>
        <dbReference type="EMBL" id="GAA1821702.1"/>
    </source>
</evidence>